<dbReference type="EMBL" id="VNHM01000017">
    <property type="protein sequence ID" value="TYO93898.1"/>
    <property type="molecule type" value="Genomic_DNA"/>
</dbReference>
<dbReference type="Gene3D" id="3.40.50.620">
    <property type="entry name" value="HUPs"/>
    <property type="match status" value="1"/>
</dbReference>
<dbReference type="Gene3D" id="3.40.50.1220">
    <property type="entry name" value="TPP-binding domain"/>
    <property type="match status" value="1"/>
</dbReference>
<name>A0A5S4ZQS5_9FIRM</name>
<proteinExistence type="inferred from homology"/>
<comment type="caution">
    <text evidence="5">The sequence shown here is derived from an EMBL/GenBank/DDBJ whole genome shotgun (WGS) entry which is preliminary data.</text>
</comment>
<feature type="binding site" evidence="3">
    <location>
        <begin position="257"/>
        <end position="261"/>
    </location>
    <ligand>
        <name>FAD</name>
        <dbReference type="ChEBI" id="CHEBI:57692"/>
    </ligand>
</feature>
<keyword evidence="2" id="KW-0285">Flavoprotein</keyword>
<evidence type="ECO:0000256" key="1">
    <source>
        <dbReference type="ARBA" id="ARBA00005817"/>
    </source>
</evidence>
<dbReference type="InterPro" id="IPR033947">
    <property type="entry name" value="ETF_alpha_N"/>
</dbReference>
<keyword evidence="6" id="KW-1185">Reference proteome</keyword>
<feature type="domain" description="Electron transfer flavoprotein alpha/beta-subunit N-terminal" evidence="4">
    <location>
        <begin position="7"/>
        <end position="194"/>
    </location>
</feature>
<dbReference type="Pfam" id="PF00766">
    <property type="entry name" value="ETF_alpha"/>
    <property type="match status" value="1"/>
</dbReference>
<keyword evidence="3" id="KW-0274">FAD</keyword>
<dbReference type="GO" id="GO:0009055">
    <property type="term" value="F:electron transfer activity"/>
    <property type="evidence" value="ECO:0007669"/>
    <property type="project" value="InterPro"/>
</dbReference>
<evidence type="ECO:0000313" key="6">
    <source>
        <dbReference type="Proteomes" id="UP000323166"/>
    </source>
</evidence>
<dbReference type="SUPFAM" id="SSF52402">
    <property type="entry name" value="Adenine nucleotide alpha hydrolases-like"/>
    <property type="match status" value="1"/>
</dbReference>
<dbReference type="PANTHER" id="PTHR43153:SF1">
    <property type="entry name" value="ELECTRON TRANSFER FLAVOPROTEIN SUBUNIT ALPHA, MITOCHONDRIAL"/>
    <property type="match status" value="1"/>
</dbReference>
<feature type="binding site" evidence="3">
    <location>
        <begin position="274"/>
        <end position="281"/>
    </location>
    <ligand>
        <name>FAD</name>
        <dbReference type="ChEBI" id="CHEBI:57692"/>
    </ligand>
</feature>
<dbReference type="RefSeq" id="WP_166512530.1">
    <property type="nucleotide sequence ID" value="NZ_VNHM01000017.1"/>
</dbReference>
<evidence type="ECO:0000256" key="2">
    <source>
        <dbReference type="ARBA" id="ARBA00022630"/>
    </source>
</evidence>
<dbReference type="GO" id="GO:0050660">
    <property type="term" value="F:flavin adenine dinucleotide binding"/>
    <property type="evidence" value="ECO:0007669"/>
    <property type="project" value="InterPro"/>
</dbReference>
<dbReference type="Pfam" id="PF01012">
    <property type="entry name" value="ETF"/>
    <property type="match status" value="1"/>
</dbReference>
<reference evidence="5 6" key="1">
    <citation type="submission" date="2019-07" db="EMBL/GenBank/DDBJ databases">
        <title>Genomic Encyclopedia of Type Strains, Phase I: the one thousand microbial genomes (KMG-I) project.</title>
        <authorList>
            <person name="Kyrpides N."/>
        </authorList>
    </citation>
    <scope>NUCLEOTIDE SEQUENCE [LARGE SCALE GENOMIC DNA]</scope>
    <source>
        <strain evidence="5 6">DSM 6562</strain>
    </source>
</reference>
<dbReference type="InterPro" id="IPR014729">
    <property type="entry name" value="Rossmann-like_a/b/a_fold"/>
</dbReference>
<evidence type="ECO:0000313" key="5">
    <source>
        <dbReference type="EMBL" id="TYO93898.1"/>
    </source>
</evidence>
<dbReference type="CDD" id="cd01715">
    <property type="entry name" value="ETF_alpha"/>
    <property type="match status" value="1"/>
</dbReference>
<dbReference type="Proteomes" id="UP000323166">
    <property type="component" value="Unassembled WGS sequence"/>
</dbReference>
<dbReference type="InterPro" id="IPR029035">
    <property type="entry name" value="DHS-like_NAD/FAD-binding_dom"/>
</dbReference>
<evidence type="ECO:0000259" key="4">
    <source>
        <dbReference type="SMART" id="SM00893"/>
    </source>
</evidence>
<dbReference type="SUPFAM" id="SSF52467">
    <property type="entry name" value="DHS-like NAD/FAD-binding domain"/>
    <property type="match status" value="1"/>
</dbReference>
<comment type="similarity">
    <text evidence="1">Belongs to the ETF alpha-subunit/FixB family.</text>
</comment>
<dbReference type="GO" id="GO:0033539">
    <property type="term" value="P:fatty acid beta-oxidation using acyl-CoA dehydrogenase"/>
    <property type="evidence" value="ECO:0007669"/>
    <property type="project" value="TreeGrafter"/>
</dbReference>
<sequence length="336" mass="36214">MEANPNVMVLAEIRNGKVHDLTWEMITWGRKLAGKLGVKVDCAVLGARQDDFQKLVHWGADRVLVVTGGKPDGFLVTSAARLLLETIRAEQPGIVIAPATTFGRTVMPITAARLATGLTADCTELDIDPKDNLLLQTRPAIGGNIMATIKTARTKPQMATVRPRSIKPGVYDRSRRGEVITRQYNTGDNWQEKLVSFVRHEEKDINLENADIVVTGGKGMKNKENYLLLGELADLLGAGLGATRVAVEAGWAPFARQIGLTGKTVSPKVYIAAGVSGKIQHLAGMITSEYVIAINEDVDSQIFNVADLGIIGDAPTVIAHLIQAVKAQKKTNGRHG</sequence>
<evidence type="ECO:0000256" key="3">
    <source>
        <dbReference type="PIRSR" id="PIRSR000089-1"/>
    </source>
</evidence>
<feature type="binding site" evidence="3">
    <location>
        <begin position="243"/>
        <end position="244"/>
    </location>
    <ligand>
        <name>FAD</name>
        <dbReference type="ChEBI" id="CHEBI:57692"/>
    </ligand>
</feature>
<feature type="binding site" evidence="3">
    <location>
        <position position="295"/>
    </location>
    <ligand>
        <name>FAD</name>
        <dbReference type="ChEBI" id="CHEBI:57692"/>
    </ligand>
</feature>
<protein>
    <submittedName>
        <fullName evidence="5">Electron transfer flavoprotein alpha subunit apoprotein</fullName>
    </submittedName>
</protein>
<comment type="cofactor">
    <cofactor evidence="3">
        <name>FAD</name>
        <dbReference type="ChEBI" id="CHEBI:57692"/>
    </cofactor>
    <text evidence="3">Binds 1 FAD per dimer.</text>
</comment>
<gene>
    <name evidence="5" type="ORF">LX24_02582</name>
</gene>
<dbReference type="InterPro" id="IPR014730">
    <property type="entry name" value="ETF_a/b_N"/>
</dbReference>
<dbReference type="PANTHER" id="PTHR43153">
    <property type="entry name" value="ELECTRON TRANSFER FLAVOPROTEIN ALPHA"/>
    <property type="match status" value="1"/>
</dbReference>
<dbReference type="InterPro" id="IPR014731">
    <property type="entry name" value="ETF_asu_C"/>
</dbReference>
<dbReference type="SMART" id="SM00893">
    <property type="entry name" value="ETF"/>
    <property type="match status" value="1"/>
</dbReference>
<accession>A0A5S4ZQS5</accession>
<dbReference type="PIRSF" id="PIRSF000089">
    <property type="entry name" value="Electra_flavoP_a"/>
    <property type="match status" value="1"/>
</dbReference>
<organism evidence="5 6">
    <name type="scientific">Desulfallas thermosapovorans DSM 6562</name>
    <dbReference type="NCBI Taxonomy" id="1121431"/>
    <lineage>
        <taxon>Bacteria</taxon>
        <taxon>Bacillati</taxon>
        <taxon>Bacillota</taxon>
        <taxon>Clostridia</taxon>
        <taxon>Eubacteriales</taxon>
        <taxon>Desulfallaceae</taxon>
        <taxon>Desulfallas</taxon>
    </lineage>
</organism>
<dbReference type="InterPro" id="IPR001308">
    <property type="entry name" value="ETF_a/FixB"/>
</dbReference>
<dbReference type="AlphaFoldDB" id="A0A5S4ZQS5"/>